<evidence type="ECO:0000256" key="2">
    <source>
        <dbReference type="SAM" id="Phobius"/>
    </source>
</evidence>
<dbReference type="PRINTS" id="PR00625">
    <property type="entry name" value="JDOMAIN"/>
</dbReference>
<dbReference type="FunCoup" id="A0A369KEU6">
    <property type="interactions" value="283"/>
</dbReference>
<keyword evidence="2" id="KW-1133">Transmembrane helix</keyword>
<dbReference type="GO" id="GO:0005739">
    <property type="term" value="C:mitochondrion"/>
    <property type="evidence" value="ECO:0007669"/>
    <property type="project" value="GOC"/>
</dbReference>
<protein>
    <submittedName>
        <fullName evidence="4">DnaJ subfamily C member 11</fullName>
    </submittedName>
</protein>
<keyword evidence="1" id="KW-0143">Chaperone</keyword>
<dbReference type="SMART" id="SM00271">
    <property type="entry name" value="DnaJ"/>
    <property type="match status" value="1"/>
</dbReference>
<dbReference type="OrthoDB" id="10248838at2759"/>
<sequence>MSRTESEPTGEKKNFYYAVLNLNRAASQSEINERHRALSLIFHPDKQQDEAAKVIATKKFLEIQKAYQVLSDPFLRQVYDTLGEQGLSVRWSPEVRSKSVDEVERIIGQVKGDTIYKELDEKIRPRGTVVYAVDATSLVGPYLGPTDDGLSQKILNSFGDLRVMNSEVQYSIQESLSDQTTLSLKSRLSYKAGRVQNKFTGTLRHQFSPRFTSEIDIGLLRPHSIRVGGTYTGNATTVVAQASCMLAALGILPPTFNVSMSRRLFRARPETAAFELNLGSQPHFVVNLISPSMFGFKPAHGTDGSSERQSPPSVSGLEFGTTHRMFGLSFESFFPKLVAEWGVTFTELALQLKLGLQYGLEGLSWVCSGTWSSPTTSFTAATHLNVMGVVLSLELLHLQQQIKIPIILSVDYEPRLALWTVFLPSTALALSYHFVLKPRRRRQRLRYIRAARRALEEESDIRRERDAVTSLLKDTARRLTSAETSKGGLVITEATYGSVEKEDGASDLIIDVTVPLQALVRNSQLYVAADQPKSGIQGFTDPAPSTNKVLCIRYLFCGQTHYAEFPDDVPVVLPLAEHVIQ</sequence>
<comment type="caution">
    <text evidence="4">The sequence shown here is derived from an EMBL/GenBank/DDBJ whole genome shotgun (WGS) entry which is preliminary data.</text>
</comment>
<dbReference type="EMBL" id="LUEZ02000005">
    <property type="protein sequence ID" value="RDB30274.1"/>
    <property type="molecule type" value="Genomic_DNA"/>
</dbReference>
<evidence type="ECO:0000313" key="5">
    <source>
        <dbReference type="Proteomes" id="UP000076154"/>
    </source>
</evidence>
<reference evidence="4" key="1">
    <citation type="submission" date="2018-04" db="EMBL/GenBank/DDBJ databases">
        <title>Whole genome sequencing of Hypsizygus marmoreus.</title>
        <authorList>
            <person name="Choi I.-G."/>
            <person name="Min B."/>
            <person name="Kim J.-G."/>
            <person name="Kim S."/>
            <person name="Oh Y.-L."/>
            <person name="Kong W.-S."/>
            <person name="Park H."/>
            <person name="Jeong J."/>
            <person name="Song E.-S."/>
        </authorList>
    </citation>
    <scope>NUCLEOTIDE SEQUENCE [LARGE SCALE GENOMIC DNA]</scope>
    <source>
        <strain evidence="4">51987-8</strain>
    </source>
</reference>
<evidence type="ECO:0000313" key="4">
    <source>
        <dbReference type="EMBL" id="RDB30274.1"/>
    </source>
</evidence>
<dbReference type="PANTHER" id="PTHR44157:SF1">
    <property type="entry name" value="DNAJ HOMOLOG SUBFAMILY C MEMBER 11"/>
    <property type="match status" value="1"/>
</dbReference>
<evidence type="ECO:0000256" key="1">
    <source>
        <dbReference type="ARBA" id="ARBA00023186"/>
    </source>
</evidence>
<keyword evidence="2" id="KW-0472">Membrane</keyword>
<dbReference type="AlphaFoldDB" id="A0A369KEU6"/>
<dbReference type="InterPro" id="IPR055225">
    <property type="entry name" value="DNAJC11-like_beta-barrel"/>
</dbReference>
<organism evidence="4 5">
    <name type="scientific">Hypsizygus marmoreus</name>
    <name type="common">White beech mushroom</name>
    <name type="synonym">Agaricus marmoreus</name>
    <dbReference type="NCBI Taxonomy" id="39966"/>
    <lineage>
        <taxon>Eukaryota</taxon>
        <taxon>Fungi</taxon>
        <taxon>Dikarya</taxon>
        <taxon>Basidiomycota</taxon>
        <taxon>Agaricomycotina</taxon>
        <taxon>Agaricomycetes</taxon>
        <taxon>Agaricomycetidae</taxon>
        <taxon>Agaricales</taxon>
        <taxon>Tricholomatineae</taxon>
        <taxon>Lyophyllaceae</taxon>
        <taxon>Hypsizygus</taxon>
    </lineage>
</organism>
<proteinExistence type="predicted"/>
<dbReference type="STRING" id="39966.A0A369KEU6"/>
<dbReference type="InterPro" id="IPR024586">
    <property type="entry name" value="DnaJ-like_C11_C"/>
</dbReference>
<accession>A0A369KEU6</accession>
<name>A0A369KEU6_HYPMA</name>
<feature type="domain" description="J" evidence="3">
    <location>
        <begin position="15"/>
        <end position="83"/>
    </location>
</feature>
<gene>
    <name evidence="4" type="primary">Dnajc11</name>
    <name evidence="4" type="ORF">Hypma_007182</name>
</gene>
<dbReference type="CDD" id="cd06257">
    <property type="entry name" value="DnaJ"/>
    <property type="match status" value="1"/>
</dbReference>
<dbReference type="InterPro" id="IPR036869">
    <property type="entry name" value="J_dom_sf"/>
</dbReference>
<dbReference type="Pfam" id="PF00226">
    <property type="entry name" value="DnaJ"/>
    <property type="match status" value="1"/>
</dbReference>
<dbReference type="Pfam" id="PF11875">
    <property type="entry name" value="DnaJ-like_C11_C"/>
    <property type="match status" value="1"/>
</dbReference>
<dbReference type="SUPFAM" id="SSF46565">
    <property type="entry name" value="Chaperone J-domain"/>
    <property type="match status" value="1"/>
</dbReference>
<dbReference type="InterPro" id="IPR052243">
    <property type="entry name" value="Mito_inner_membrane_organizer"/>
</dbReference>
<dbReference type="InterPro" id="IPR001623">
    <property type="entry name" value="DnaJ_domain"/>
</dbReference>
<feature type="transmembrane region" description="Helical" evidence="2">
    <location>
        <begin position="416"/>
        <end position="436"/>
    </location>
</feature>
<dbReference type="PROSITE" id="PS50076">
    <property type="entry name" value="DNAJ_2"/>
    <property type="match status" value="1"/>
</dbReference>
<dbReference type="PANTHER" id="PTHR44157">
    <property type="entry name" value="DNAJ HOMOLOG SUBFAMILY C MEMBER 11"/>
    <property type="match status" value="1"/>
</dbReference>
<evidence type="ECO:0000259" key="3">
    <source>
        <dbReference type="PROSITE" id="PS50076"/>
    </source>
</evidence>
<dbReference type="GO" id="GO:0042407">
    <property type="term" value="P:cristae formation"/>
    <property type="evidence" value="ECO:0007669"/>
    <property type="project" value="TreeGrafter"/>
</dbReference>
<dbReference type="Pfam" id="PF22774">
    <property type="entry name" value="DNAJC11_beta-barrel"/>
    <property type="match status" value="1"/>
</dbReference>
<keyword evidence="2" id="KW-0812">Transmembrane</keyword>
<dbReference type="Proteomes" id="UP000076154">
    <property type="component" value="Unassembled WGS sequence"/>
</dbReference>
<dbReference type="InParanoid" id="A0A369KEU6"/>
<keyword evidence="5" id="KW-1185">Reference proteome</keyword>
<dbReference type="Gene3D" id="1.10.287.110">
    <property type="entry name" value="DnaJ domain"/>
    <property type="match status" value="1"/>
</dbReference>